<evidence type="ECO:0008006" key="4">
    <source>
        <dbReference type="Google" id="ProtNLM"/>
    </source>
</evidence>
<comment type="caution">
    <text evidence="2">The sequence shown here is derived from an EMBL/GenBank/DDBJ whole genome shotgun (WGS) entry which is preliminary data.</text>
</comment>
<dbReference type="Proteomes" id="UP001597111">
    <property type="component" value="Unassembled WGS sequence"/>
</dbReference>
<keyword evidence="1" id="KW-0812">Transmembrane</keyword>
<dbReference type="AlphaFoldDB" id="A0ABD6B7Z5"/>
<feature type="transmembrane region" description="Helical" evidence="1">
    <location>
        <begin position="15"/>
        <end position="48"/>
    </location>
</feature>
<evidence type="ECO:0000313" key="2">
    <source>
        <dbReference type="EMBL" id="MFD1526928.1"/>
    </source>
</evidence>
<evidence type="ECO:0000256" key="1">
    <source>
        <dbReference type="SAM" id="Phobius"/>
    </source>
</evidence>
<keyword evidence="3" id="KW-1185">Reference proteome</keyword>
<sequence>MPNASPLTQLLSDLLSFLFVPIVLGALGVVPTYGGTVVVGALVGSLLASE</sequence>
<proteinExistence type="predicted"/>
<accession>A0ABD6B7Z5</accession>
<keyword evidence="1" id="KW-1133">Transmembrane helix</keyword>
<dbReference type="EMBL" id="JBHUDH010000134">
    <property type="protein sequence ID" value="MFD1526928.1"/>
    <property type="molecule type" value="Genomic_DNA"/>
</dbReference>
<dbReference type="RefSeq" id="WP_379731315.1">
    <property type="nucleotide sequence ID" value="NZ_JBHSWZ010000074.1"/>
</dbReference>
<evidence type="ECO:0000313" key="3">
    <source>
        <dbReference type="Proteomes" id="UP001597111"/>
    </source>
</evidence>
<organism evidence="2 3">
    <name type="scientific">Halolamina salina</name>
    <dbReference type="NCBI Taxonomy" id="1220023"/>
    <lineage>
        <taxon>Archaea</taxon>
        <taxon>Methanobacteriati</taxon>
        <taxon>Methanobacteriota</taxon>
        <taxon>Stenosarchaea group</taxon>
        <taxon>Halobacteria</taxon>
        <taxon>Halobacteriales</taxon>
        <taxon>Haloferacaceae</taxon>
    </lineage>
</organism>
<name>A0ABD6B7Z5_9EURY</name>
<gene>
    <name evidence="2" type="ORF">ACFR9S_11595</name>
</gene>
<keyword evidence="1" id="KW-0472">Membrane</keyword>
<reference evidence="2 3" key="1">
    <citation type="journal article" date="2019" name="Int. J. Syst. Evol. Microbiol.">
        <title>The Global Catalogue of Microorganisms (GCM) 10K type strain sequencing project: providing services to taxonomists for standard genome sequencing and annotation.</title>
        <authorList>
            <consortium name="The Broad Institute Genomics Platform"/>
            <consortium name="The Broad Institute Genome Sequencing Center for Infectious Disease"/>
            <person name="Wu L."/>
            <person name="Ma J."/>
        </authorList>
    </citation>
    <scope>NUCLEOTIDE SEQUENCE [LARGE SCALE GENOMIC DNA]</scope>
    <source>
        <strain evidence="2 3">CGMCC 1.12285</strain>
    </source>
</reference>
<protein>
    <recommendedName>
        <fullName evidence="4">Sulfate permease family protein</fullName>
    </recommendedName>
</protein>